<dbReference type="PANTHER" id="PTHR42791">
    <property type="entry name" value="GNAT FAMILY ACETYLTRANSFERASE"/>
    <property type="match status" value="1"/>
</dbReference>
<dbReference type="Pfam" id="PF13508">
    <property type="entry name" value="Acetyltransf_7"/>
    <property type="match status" value="1"/>
</dbReference>
<name>A0ABR2UXD1_9PEZI</name>
<accession>A0ABR2UXD1</accession>
<dbReference type="Gene3D" id="3.40.630.30">
    <property type="match status" value="1"/>
</dbReference>
<dbReference type="InterPro" id="IPR016181">
    <property type="entry name" value="Acyl_CoA_acyltransferase"/>
</dbReference>
<keyword evidence="3" id="KW-1185">Reference proteome</keyword>
<gene>
    <name evidence="2" type="ORF">SUNI508_01060</name>
</gene>
<dbReference type="CDD" id="cd04301">
    <property type="entry name" value="NAT_SF"/>
    <property type="match status" value="1"/>
</dbReference>
<dbReference type="InterPro" id="IPR000182">
    <property type="entry name" value="GNAT_dom"/>
</dbReference>
<evidence type="ECO:0000259" key="1">
    <source>
        <dbReference type="PROSITE" id="PS51186"/>
    </source>
</evidence>
<feature type="domain" description="N-acetyltransferase" evidence="1">
    <location>
        <begin position="108"/>
        <end position="251"/>
    </location>
</feature>
<dbReference type="EMBL" id="JARVKF010000330">
    <property type="protein sequence ID" value="KAK9419083.1"/>
    <property type="molecule type" value="Genomic_DNA"/>
</dbReference>
<proteinExistence type="predicted"/>
<evidence type="ECO:0000313" key="3">
    <source>
        <dbReference type="Proteomes" id="UP001408356"/>
    </source>
</evidence>
<dbReference type="PROSITE" id="PS51186">
    <property type="entry name" value="GNAT"/>
    <property type="match status" value="1"/>
</dbReference>
<dbReference type="PANTHER" id="PTHR42791:SF16">
    <property type="entry name" value="N-ACETYLTRANSFERASE DOMAIN-CONTAINING PROTEIN"/>
    <property type="match status" value="1"/>
</dbReference>
<dbReference type="InterPro" id="IPR052523">
    <property type="entry name" value="Trichothecene_AcTrans"/>
</dbReference>
<evidence type="ECO:0000313" key="2">
    <source>
        <dbReference type="EMBL" id="KAK9419083.1"/>
    </source>
</evidence>
<reference evidence="2 3" key="1">
    <citation type="journal article" date="2024" name="J. Plant Pathol.">
        <title>Sequence and assembly of the genome of Seiridium unicorne, isolate CBS 538.82, causal agent of cypress canker disease.</title>
        <authorList>
            <person name="Scali E."/>
            <person name="Rocca G.D."/>
            <person name="Danti R."/>
            <person name="Garbelotto M."/>
            <person name="Barberini S."/>
            <person name="Baroncelli R."/>
            <person name="Emiliani G."/>
        </authorList>
    </citation>
    <scope>NUCLEOTIDE SEQUENCE [LARGE SCALE GENOMIC DNA]</scope>
    <source>
        <strain evidence="2 3">BM-138-508</strain>
    </source>
</reference>
<dbReference type="SUPFAM" id="SSF55729">
    <property type="entry name" value="Acyl-CoA N-acyltransferases (Nat)"/>
    <property type="match status" value="1"/>
</dbReference>
<sequence>MPPGGSAIKQREARYSDILAIARANASSFFDDRLFGDLIHPRRKEYPDDVYLFYLRSLRIGFWDYRTKWLVAVAEDANGKETIVGFAKWLRVGSGGQSMDCPWSRSKRLLPTLTHSVLGSLLKPLSSQAMRIHALIWPNRAVDPEKEDVFARSAPFTASLWSGERAESWLLDLLAVVPDYQGKGVGRLLVKCGLDRAQEDGICASVMSAWNKDEFYRKAGFEIQDGSGTMGQGNPLADVPGGNVWWKMPKARA</sequence>
<dbReference type="Proteomes" id="UP001408356">
    <property type="component" value="Unassembled WGS sequence"/>
</dbReference>
<organism evidence="2 3">
    <name type="scientific">Seiridium unicorne</name>
    <dbReference type="NCBI Taxonomy" id="138068"/>
    <lineage>
        <taxon>Eukaryota</taxon>
        <taxon>Fungi</taxon>
        <taxon>Dikarya</taxon>
        <taxon>Ascomycota</taxon>
        <taxon>Pezizomycotina</taxon>
        <taxon>Sordariomycetes</taxon>
        <taxon>Xylariomycetidae</taxon>
        <taxon>Amphisphaeriales</taxon>
        <taxon>Sporocadaceae</taxon>
        <taxon>Seiridium</taxon>
    </lineage>
</organism>
<protein>
    <submittedName>
        <fullName evidence="2">Acyl-CoA N-acyltransferase</fullName>
    </submittedName>
</protein>
<comment type="caution">
    <text evidence="2">The sequence shown here is derived from an EMBL/GenBank/DDBJ whole genome shotgun (WGS) entry which is preliminary data.</text>
</comment>